<evidence type="ECO:0000313" key="2">
    <source>
        <dbReference type="EMBL" id="TVO64668.1"/>
    </source>
</evidence>
<dbReference type="EMBL" id="VMKP01000003">
    <property type="protein sequence ID" value="TVO64668.1"/>
    <property type="molecule type" value="Genomic_DNA"/>
</dbReference>
<accession>A0A557RHP7</accession>
<keyword evidence="2" id="KW-0540">Nuclease</keyword>
<dbReference type="InterPro" id="IPR004843">
    <property type="entry name" value="Calcineurin-like_PHP"/>
</dbReference>
<gene>
    <name evidence="2" type="ORF">FPL11_08450</name>
</gene>
<evidence type="ECO:0000313" key="3">
    <source>
        <dbReference type="Proteomes" id="UP000316688"/>
    </source>
</evidence>
<dbReference type="Proteomes" id="UP000316688">
    <property type="component" value="Unassembled WGS sequence"/>
</dbReference>
<comment type="caution">
    <text evidence="2">The sequence shown here is derived from an EMBL/GenBank/DDBJ whole genome shotgun (WGS) entry which is preliminary data.</text>
</comment>
<keyword evidence="3" id="KW-1185">Reference proteome</keyword>
<name>A0A557RHP7_9GAMM</name>
<dbReference type="PANTHER" id="PTHR30337">
    <property type="entry name" value="COMPONENT OF ATP-DEPENDENT DSDNA EXONUCLEASE"/>
    <property type="match status" value="1"/>
</dbReference>
<dbReference type="GO" id="GO:0004527">
    <property type="term" value="F:exonuclease activity"/>
    <property type="evidence" value="ECO:0007669"/>
    <property type="project" value="UniProtKB-KW"/>
</dbReference>
<dbReference type="Gene3D" id="3.60.21.10">
    <property type="match status" value="1"/>
</dbReference>
<keyword evidence="2" id="KW-0269">Exonuclease</keyword>
<dbReference type="InterPro" id="IPR029052">
    <property type="entry name" value="Metallo-depent_PP-like"/>
</dbReference>
<dbReference type="Pfam" id="PF00149">
    <property type="entry name" value="Metallophos"/>
    <property type="match status" value="1"/>
</dbReference>
<dbReference type="RefSeq" id="WP_144348211.1">
    <property type="nucleotide sequence ID" value="NZ_VMKP01000003.1"/>
</dbReference>
<protein>
    <submittedName>
        <fullName evidence="2">DNA repair exonuclease</fullName>
    </submittedName>
</protein>
<sequence>MTLKLLAVGDLHLGRRPTRLPADLAARADDYSPAEAWRRSVDLAIREGAEAVLLAGDVVESRHDYFEALPRLQTGVAALSRAGIQTFAVSGNHDVNILPPLIDRVPDAHLLGRNGQWESVQLGDPGHGDSATLWGWSFPAERVRHNPLTQLPDDRGTGLRLGLLHCDRDQADSPYAPVTGATLRDARFDAWLLGHIHQPDGLDVDNASGYLGTVVGLDAGEPGARGPWLIEVADGHIQRFEQRPLAPLRWERIDIDIGGAAGEADVVQRLDARLEGLARALDRADDRPDLIGLRLRFTGDCDLVETDITPAVPQTDHSMELPGLDGTIRWFVESWRIDTRPVTPLSRLAERDDQPGLLARRLLVLERDATDADRAALLEAADRHLQSMPGHAGWSQLPGPWPDRQRLADWLRESGQNALRAMLAQERD</sequence>
<keyword evidence="2" id="KW-0378">Hydrolase</keyword>
<feature type="domain" description="Calcineurin-like phosphoesterase" evidence="1">
    <location>
        <begin position="4"/>
        <end position="199"/>
    </location>
</feature>
<reference evidence="2 3" key="1">
    <citation type="submission" date="2019-07" db="EMBL/GenBank/DDBJ databases">
        <title>Reclasification of Spiribacter aquaticus.</title>
        <authorList>
            <person name="Leon M.J."/>
            <person name="Sanchez-Porro C."/>
            <person name="Ventosa A."/>
        </authorList>
    </citation>
    <scope>NUCLEOTIDE SEQUENCE [LARGE SCALE GENOMIC DNA]</scope>
    <source>
        <strain evidence="2 3">SP30</strain>
    </source>
</reference>
<proteinExistence type="predicted"/>
<dbReference type="SUPFAM" id="SSF56300">
    <property type="entry name" value="Metallo-dependent phosphatases"/>
    <property type="match status" value="1"/>
</dbReference>
<dbReference type="AlphaFoldDB" id="A0A557RHP7"/>
<evidence type="ECO:0000259" key="1">
    <source>
        <dbReference type="Pfam" id="PF00149"/>
    </source>
</evidence>
<organism evidence="2 3">
    <name type="scientific">Spiribacter aquaticus</name>
    <dbReference type="NCBI Taxonomy" id="1935996"/>
    <lineage>
        <taxon>Bacteria</taxon>
        <taxon>Pseudomonadati</taxon>
        <taxon>Pseudomonadota</taxon>
        <taxon>Gammaproteobacteria</taxon>
        <taxon>Chromatiales</taxon>
        <taxon>Ectothiorhodospiraceae</taxon>
        <taxon>Spiribacter</taxon>
    </lineage>
</organism>
<dbReference type="InterPro" id="IPR050535">
    <property type="entry name" value="DNA_Repair-Maintenance_Comp"/>
</dbReference>
<dbReference type="PANTHER" id="PTHR30337:SF7">
    <property type="entry name" value="PHOSPHOESTERASE"/>
    <property type="match status" value="1"/>
</dbReference>